<feature type="region of interest" description="Disordered" evidence="1">
    <location>
        <begin position="1"/>
        <end position="27"/>
    </location>
</feature>
<organism evidence="2 3">
    <name type="scientific">Berkelbacteria bacterium GW2011_GWE1_39_12</name>
    <dbReference type="NCBI Taxonomy" id="1618337"/>
    <lineage>
        <taxon>Bacteria</taxon>
        <taxon>Candidatus Berkelbacteria</taxon>
    </lineage>
</organism>
<dbReference type="Proteomes" id="UP000035648">
    <property type="component" value="Chromosome"/>
</dbReference>
<dbReference type="STRING" id="1618337.UT28_C0001G0237"/>
<feature type="compositionally biased region" description="Acidic residues" evidence="1">
    <location>
        <begin position="1"/>
        <end position="10"/>
    </location>
</feature>
<accession>A0A0G4B3Q1</accession>
<dbReference type="EMBL" id="CP011213">
    <property type="protein sequence ID" value="AKM82048.1"/>
    <property type="molecule type" value="Genomic_DNA"/>
</dbReference>
<evidence type="ECO:0000313" key="3">
    <source>
        <dbReference type="Proteomes" id="UP000035648"/>
    </source>
</evidence>
<gene>
    <name evidence="2" type="ORF">UT28_C0001G0237</name>
</gene>
<proteinExistence type="predicted"/>
<reference evidence="2 3" key="1">
    <citation type="journal article" date="2015" name="Nature">
        <title>rRNA introns, odd ribosomes, and small enigmatic genomes across a large radiation of phyla.</title>
        <authorList>
            <person name="Brown C.T."/>
            <person name="Hug L.A."/>
            <person name="Thomas B.C."/>
            <person name="Sharon I."/>
            <person name="Castelle C.J."/>
            <person name="Singh A."/>
            <person name="Wilkins M.J."/>
            <person name="Williams K.H."/>
            <person name="Banfield J.F."/>
        </authorList>
    </citation>
    <scope>NUCLEOTIDE SEQUENCE [LARGE SCALE GENOMIC DNA]</scope>
</reference>
<evidence type="ECO:0000313" key="2">
    <source>
        <dbReference type="EMBL" id="AKM82048.1"/>
    </source>
</evidence>
<dbReference type="AlphaFoldDB" id="A0A0G4B3Q1"/>
<sequence>MSDETLDETTQDMQSEGFVAPETGVEKEKKRKMIVDANGLVSGEGLDDLEKYIFDGMNLQLSSNLQHENDDYKKNVEFWKNAIVESGNRLGFEIDSHDTGEDREFNGKIYDSNKIPSYKVTDDPEGGTPITYYKDDKGLYAPIRESLKDIPELDSLILNSFRESIHAGALLYTRDEAKRVDERNKALGEATRRLGYVPRWDTEKRRLHGLNGP</sequence>
<evidence type="ECO:0000256" key="1">
    <source>
        <dbReference type="SAM" id="MobiDB-lite"/>
    </source>
</evidence>
<protein>
    <submittedName>
        <fullName evidence="2">Uncharacterized protein</fullName>
    </submittedName>
</protein>
<dbReference type="KEGG" id="bbgw:UT28_C0001G0237"/>
<name>A0A0G4B3Q1_9BACT</name>